<gene>
    <name evidence="2" type="primary">Acey_s0643.g1061</name>
    <name evidence="2" type="synonym">Acey-D1005.4</name>
    <name evidence="2" type="ORF">Y032_0643g1061</name>
</gene>
<evidence type="ECO:0000313" key="2">
    <source>
        <dbReference type="EMBL" id="EYC39721.1"/>
    </source>
</evidence>
<reference evidence="3" key="1">
    <citation type="journal article" date="2015" name="Nat. Genet.">
        <title>The genome and transcriptome of the zoonotic hookworm Ancylostoma ceylanicum identify infection-specific gene families.</title>
        <authorList>
            <person name="Schwarz E.M."/>
            <person name="Hu Y."/>
            <person name="Antoshechkin I."/>
            <person name="Miller M.M."/>
            <person name="Sternberg P.W."/>
            <person name="Aroian R.V."/>
        </authorList>
    </citation>
    <scope>NUCLEOTIDE SEQUENCE</scope>
    <source>
        <strain evidence="3">HY135</strain>
    </source>
</reference>
<dbReference type="EMBL" id="JARK01000243">
    <property type="protein sequence ID" value="EYC39721.1"/>
    <property type="molecule type" value="Genomic_DNA"/>
</dbReference>
<proteinExistence type="predicted"/>
<dbReference type="PANTHER" id="PTHR34721:SF11">
    <property type="entry name" value="ACTIVIN_RECP DOMAIN-CONTAINING PROTEIN"/>
    <property type="match status" value="1"/>
</dbReference>
<dbReference type="Proteomes" id="UP000024635">
    <property type="component" value="Unassembled WGS sequence"/>
</dbReference>
<dbReference type="PANTHER" id="PTHR34721">
    <property type="entry name" value="PROTEIN CBG09734"/>
    <property type="match status" value="1"/>
</dbReference>
<accession>A0A016WJE4</accession>
<name>A0A016WJE4_9BILA</name>
<feature type="signal peptide" evidence="1">
    <location>
        <begin position="1"/>
        <end position="17"/>
    </location>
</feature>
<organism evidence="2 3">
    <name type="scientific">Ancylostoma ceylanicum</name>
    <dbReference type="NCBI Taxonomy" id="53326"/>
    <lineage>
        <taxon>Eukaryota</taxon>
        <taxon>Metazoa</taxon>
        <taxon>Ecdysozoa</taxon>
        <taxon>Nematoda</taxon>
        <taxon>Chromadorea</taxon>
        <taxon>Rhabditida</taxon>
        <taxon>Rhabditina</taxon>
        <taxon>Rhabditomorpha</taxon>
        <taxon>Strongyloidea</taxon>
        <taxon>Ancylostomatidae</taxon>
        <taxon>Ancylostomatinae</taxon>
        <taxon>Ancylostoma</taxon>
    </lineage>
</organism>
<keyword evidence="3" id="KW-1185">Reference proteome</keyword>
<evidence type="ECO:0000313" key="3">
    <source>
        <dbReference type="Proteomes" id="UP000024635"/>
    </source>
</evidence>
<evidence type="ECO:0008006" key="4">
    <source>
        <dbReference type="Google" id="ProtNLM"/>
    </source>
</evidence>
<dbReference type="AlphaFoldDB" id="A0A016WJE4"/>
<comment type="caution">
    <text evidence="2">The sequence shown here is derived from an EMBL/GenBank/DDBJ whole genome shotgun (WGS) entry which is preliminary data.</text>
</comment>
<feature type="chain" id="PRO_5001494620" description="UPAR/Ly6 domain-containing protein" evidence="1">
    <location>
        <begin position="18"/>
        <end position="126"/>
    </location>
</feature>
<protein>
    <recommendedName>
        <fullName evidence="4">UPAR/Ly6 domain-containing protein</fullName>
    </recommendedName>
</protein>
<evidence type="ECO:0000256" key="1">
    <source>
        <dbReference type="SAM" id="SignalP"/>
    </source>
</evidence>
<keyword evidence="1" id="KW-0732">Signal</keyword>
<dbReference type="OrthoDB" id="5855341at2759"/>
<sequence length="126" mass="14093">MLLMLIRFSLFLPLVYSLECYDFEDRQIGGKIIYGAKRVVECTNPEFCLSVYKEGNEENVYWALCANNSNVQTTCQSAGCSNSHGGGISTRKCCCDSALCNSSRSHGLAFLPFVVMLYLSTVSWRF</sequence>